<evidence type="ECO:0000313" key="3">
    <source>
        <dbReference type="Proteomes" id="UP000828390"/>
    </source>
</evidence>
<dbReference type="EMBL" id="JAIWYP010000009">
    <property type="protein sequence ID" value="KAH3768342.1"/>
    <property type="molecule type" value="Genomic_DNA"/>
</dbReference>
<evidence type="ECO:0000256" key="1">
    <source>
        <dbReference type="SAM" id="MobiDB-lite"/>
    </source>
</evidence>
<dbReference type="Proteomes" id="UP000828390">
    <property type="component" value="Unassembled WGS sequence"/>
</dbReference>
<sequence length="167" mass="18911">MKIARPGGSNAVMWTTTGNSLSEDVCTRRAKRKVRPGISTPNKTSLLRRQAVKTGDSEHQTPYASALRRYNNRVSNFPKTSSAVRTVTVVIPKEHRTITGHIKAPILQLKFNDERGIDCPDDADDKKMDLHKHRSMPSPIHPSQLGIEYPERAYYQRRDSNQAVYLL</sequence>
<reference evidence="2" key="1">
    <citation type="journal article" date="2019" name="bioRxiv">
        <title>The Genome of the Zebra Mussel, Dreissena polymorpha: A Resource for Invasive Species Research.</title>
        <authorList>
            <person name="McCartney M.A."/>
            <person name="Auch B."/>
            <person name="Kono T."/>
            <person name="Mallez S."/>
            <person name="Zhang Y."/>
            <person name="Obille A."/>
            <person name="Becker A."/>
            <person name="Abrahante J.E."/>
            <person name="Garbe J."/>
            <person name="Badalamenti J.P."/>
            <person name="Herman A."/>
            <person name="Mangelson H."/>
            <person name="Liachko I."/>
            <person name="Sullivan S."/>
            <person name="Sone E.D."/>
            <person name="Koren S."/>
            <person name="Silverstein K.A.T."/>
            <person name="Beckman K.B."/>
            <person name="Gohl D.M."/>
        </authorList>
    </citation>
    <scope>NUCLEOTIDE SEQUENCE</scope>
    <source>
        <strain evidence="2">Duluth1</strain>
        <tissue evidence="2">Whole animal</tissue>
    </source>
</reference>
<proteinExistence type="predicted"/>
<evidence type="ECO:0000313" key="2">
    <source>
        <dbReference type="EMBL" id="KAH3768342.1"/>
    </source>
</evidence>
<feature type="region of interest" description="Disordered" evidence="1">
    <location>
        <begin position="36"/>
        <end position="62"/>
    </location>
</feature>
<dbReference type="AlphaFoldDB" id="A0A9D4DUL7"/>
<accession>A0A9D4DUL7</accession>
<name>A0A9D4DUL7_DREPO</name>
<gene>
    <name evidence="2" type="ORF">DPMN_169554</name>
</gene>
<keyword evidence="3" id="KW-1185">Reference proteome</keyword>
<protein>
    <submittedName>
        <fullName evidence="2">Uncharacterized protein</fullName>
    </submittedName>
</protein>
<comment type="caution">
    <text evidence="2">The sequence shown here is derived from an EMBL/GenBank/DDBJ whole genome shotgun (WGS) entry which is preliminary data.</text>
</comment>
<reference evidence="2" key="2">
    <citation type="submission" date="2020-11" db="EMBL/GenBank/DDBJ databases">
        <authorList>
            <person name="McCartney M.A."/>
            <person name="Auch B."/>
            <person name="Kono T."/>
            <person name="Mallez S."/>
            <person name="Becker A."/>
            <person name="Gohl D.M."/>
            <person name="Silverstein K.A.T."/>
            <person name="Koren S."/>
            <person name="Bechman K.B."/>
            <person name="Herman A."/>
            <person name="Abrahante J.E."/>
            <person name="Garbe J."/>
        </authorList>
    </citation>
    <scope>NUCLEOTIDE SEQUENCE</scope>
    <source>
        <strain evidence="2">Duluth1</strain>
        <tissue evidence="2">Whole animal</tissue>
    </source>
</reference>
<organism evidence="2 3">
    <name type="scientific">Dreissena polymorpha</name>
    <name type="common">Zebra mussel</name>
    <name type="synonym">Mytilus polymorpha</name>
    <dbReference type="NCBI Taxonomy" id="45954"/>
    <lineage>
        <taxon>Eukaryota</taxon>
        <taxon>Metazoa</taxon>
        <taxon>Spiralia</taxon>
        <taxon>Lophotrochozoa</taxon>
        <taxon>Mollusca</taxon>
        <taxon>Bivalvia</taxon>
        <taxon>Autobranchia</taxon>
        <taxon>Heteroconchia</taxon>
        <taxon>Euheterodonta</taxon>
        <taxon>Imparidentia</taxon>
        <taxon>Neoheterodontei</taxon>
        <taxon>Myida</taxon>
        <taxon>Dreissenoidea</taxon>
        <taxon>Dreissenidae</taxon>
        <taxon>Dreissena</taxon>
    </lineage>
</organism>